<dbReference type="SUPFAM" id="SSF54593">
    <property type="entry name" value="Glyoxalase/Bleomycin resistance protein/Dihydroxybiphenyl dioxygenase"/>
    <property type="match status" value="1"/>
</dbReference>
<reference evidence="2" key="1">
    <citation type="submission" date="2023-07" db="EMBL/GenBank/DDBJ databases">
        <authorList>
            <person name="Kim M."/>
        </authorList>
    </citation>
    <scope>NUCLEOTIDE SEQUENCE</scope>
    <source>
        <strain evidence="2">BIUV-7</strain>
    </source>
</reference>
<feature type="domain" description="VOC" evidence="1">
    <location>
        <begin position="5"/>
        <end position="127"/>
    </location>
</feature>
<dbReference type="RefSeq" id="WP_303543668.1">
    <property type="nucleotide sequence ID" value="NZ_JAUOTP010000006.1"/>
</dbReference>
<dbReference type="InterPro" id="IPR029068">
    <property type="entry name" value="Glyas_Bleomycin-R_OHBP_Dase"/>
</dbReference>
<dbReference type="PROSITE" id="PS51819">
    <property type="entry name" value="VOC"/>
    <property type="match status" value="1"/>
</dbReference>
<gene>
    <name evidence="2" type="ORF">Q4F19_14345</name>
</gene>
<evidence type="ECO:0000313" key="3">
    <source>
        <dbReference type="Proteomes" id="UP001169764"/>
    </source>
</evidence>
<dbReference type="EMBL" id="JAUOTP010000006">
    <property type="protein sequence ID" value="MDO6415566.1"/>
    <property type="molecule type" value="Genomic_DNA"/>
</dbReference>
<keyword evidence="3" id="KW-1185">Reference proteome</keyword>
<dbReference type="Pfam" id="PF00903">
    <property type="entry name" value="Glyoxalase"/>
    <property type="match status" value="1"/>
</dbReference>
<protein>
    <submittedName>
        <fullName evidence="2">VOC family protein</fullName>
    </submittedName>
</protein>
<evidence type="ECO:0000313" key="2">
    <source>
        <dbReference type="EMBL" id="MDO6415566.1"/>
    </source>
</evidence>
<dbReference type="Proteomes" id="UP001169764">
    <property type="component" value="Unassembled WGS sequence"/>
</dbReference>
<dbReference type="InterPro" id="IPR004360">
    <property type="entry name" value="Glyas_Fos-R_dOase_dom"/>
</dbReference>
<evidence type="ECO:0000259" key="1">
    <source>
        <dbReference type="PROSITE" id="PS51819"/>
    </source>
</evidence>
<dbReference type="InterPro" id="IPR037523">
    <property type="entry name" value="VOC_core"/>
</dbReference>
<dbReference type="Gene3D" id="3.10.180.10">
    <property type="entry name" value="2,3-Dihydroxybiphenyl 1,2-Dioxygenase, domain 1"/>
    <property type="match status" value="1"/>
</dbReference>
<comment type="caution">
    <text evidence="2">The sequence shown here is derived from an EMBL/GenBank/DDBJ whole genome shotgun (WGS) entry which is preliminary data.</text>
</comment>
<organism evidence="2 3">
    <name type="scientific">Sphingomonas natans</name>
    <dbReference type="NCBI Taxonomy" id="3063330"/>
    <lineage>
        <taxon>Bacteria</taxon>
        <taxon>Pseudomonadati</taxon>
        <taxon>Pseudomonadota</taxon>
        <taxon>Alphaproteobacteria</taxon>
        <taxon>Sphingomonadales</taxon>
        <taxon>Sphingomonadaceae</taxon>
        <taxon>Sphingomonas</taxon>
    </lineage>
</organism>
<sequence>MRVVRLGHVNIRTPAFDETIAFYETCLGLRAGPAVSSVARPQNVWLHNEAGDPIIHVNGPMGDEAVYPEGAGSRLDHFALDCTGLDACIARLEANGVPFQRIRLEARGMSQLNLFDPNGLKVELTFSDRDEGLPARAG</sequence>
<name>A0ABT8YB62_9SPHN</name>
<proteinExistence type="predicted"/>
<accession>A0ABT8YB62</accession>